<dbReference type="OrthoDB" id="7059230at2"/>
<dbReference type="InterPro" id="IPR051909">
    <property type="entry name" value="MFP_Cation_Efflux"/>
</dbReference>
<gene>
    <name evidence="4" type="ORF">BFR47_11115</name>
</gene>
<evidence type="ECO:0000256" key="2">
    <source>
        <dbReference type="SAM" id="Coils"/>
    </source>
</evidence>
<dbReference type="Gene3D" id="1.10.287.470">
    <property type="entry name" value="Helix hairpin bin"/>
    <property type="match status" value="1"/>
</dbReference>
<sequence>MKIQIPILSLVLLSPLLVQAHGDEDHGASGHAEPAGNPGAMFAGDKPRRLPDGRVFLPKETQRRLALRTLVPEERLVARTVELNGHVVMDPNASGRVQPLQAGRLMAGPSGLPLLGQKVARGEILAQVTPAVSTFDLATHAAQIADWEARRQLAEKELARLRKLTTVVARKEIDVAAAELAGLSAQIKALKQGVVKPELLLSPIDGVIASSSVVNGQVVESKEIVFEIIDPARLLIEAQVYDPRVANRIISANIPSDTTPLTYIGSGKALREGAVPLLFRADNARDLVLGQLLNIVAQTDQTLRGMPLPASAIVKNAANEPVVWLHVDAEYFVAEPVQVQPLDGEQVVVTGLREQQRVVVQGTTLLNQIR</sequence>
<proteinExistence type="predicted"/>
<dbReference type="SUPFAM" id="SSF111369">
    <property type="entry name" value="HlyD-like secretion proteins"/>
    <property type="match status" value="1"/>
</dbReference>
<evidence type="ECO:0008006" key="6">
    <source>
        <dbReference type="Google" id="ProtNLM"/>
    </source>
</evidence>
<evidence type="ECO:0000256" key="3">
    <source>
        <dbReference type="SAM" id="SignalP"/>
    </source>
</evidence>
<dbReference type="GO" id="GO:0060003">
    <property type="term" value="P:copper ion export"/>
    <property type="evidence" value="ECO:0007669"/>
    <property type="project" value="TreeGrafter"/>
</dbReference>
<dbReference type="Gene3D" id="2.40.50.100">
    <property type="match status" value="1"/>
</dbReference>
<dbReference type="Proteomes" id="UP000243073">
    <property type="component" value="Unassembled WGS sequence"/>
</dbReference>
<keyword evidence="2" id="KW-0175">Coiled coil</keyword>
<comment type="caution">
    <text evidence="4">The sequence shown here is derived from an EMBL/GenBank/DDBJ whole genome shotgun (WGS) entry which is preliminary data.</text>
</comment>
<name>A0A1J4QFK2_9GAMM</name>
<dbReference type="STRING" id="1414654.BFR47_11115"/>
<dbReference type="PANTHER" id="PTHR30097">
    <property type="entry name" value="CATION EFFLUX SYSTEM PROTEIN CUSB"/>
    <property type="match status" value="1"/>
</dbReference>
<dbReference type="GO" id="GO:0030313">
    <property type="term" value="C:cell envelope"/>
    <property type="evidence" value="ECO:0007669"/>
    <property type="project" value="TreeGrafter"/>
</dbReference>
<protein>
    <recommendedName>
        <fullName evidence="6">RND efflux pump membrane fusion protein barrel-sandwich domain-containing protein</fullName>
    </recommendedName>
</protein>
<feature type="coiled-coil region" evidence="2">
    <location>
        <begin position="137"/>
        <end position="164"/>
    </location>
</feature>
<reference evidence="4 5" key="1">
    <citation type="submission" date="2016-07" db="EMBL/GenBank/DDBJ databases">
        <title>Draft Genome Sequence of Oceanisphaera psychrotolerans, isolated from coastal sediment samples.</title>
        <authorList>
            <person name="Zhuo S."/>
            <person name="Ruan Z."/>
        </authorList>
    </citation>
    <scope>NUCLEOTIDE SEQUENCE [LARGE SCALE GENOMIC DNA]</scope>
    <source>
        <strain evidence="4 5">LAM-WHM-ZC</strain>
    </source>
</reference>
<organism evidence="4 5">
    <name type="scientific">Oceanisphaera psychrotolerans</name>
    <dbReference type="NCBI Taxonomy" id="1414654"/>
    <lineage>
        <taxon>Bacteria</taxon>
        <taxon>Pseudomonadati</taxon>
        <taxon>Pseudomonadota</taxon>
        <taxon>Gammaproteobacteria</taxon>
        <taxon>Aeromonadales</taxon>
        <taxon>Aeromonadaceae</taxon>
        <taxon>Oceanisphaera</taxon>
    </lineage>
</organism>
<dbReference type="EMBL" id="MDKE01000008">
    <property type="protein sequence ID" value="OIN12922.1"/>
    <property type="molecule type" value="Genomic_DNA"/>
</dbReference>
<dbReference type="PANTHER" id="PTHR30097:SF4">
    <property type="entry name" value="SLR6042 PROTEIN"/>
    <property type="match status" value="1"/>
</dbReference>
<dbReference type="GO" id="GO:0015679">
    <property type="term" value="P:plasma membrane copper ion transport"/>
    <property type="evidence" value="ECO:0007669"/>
    <property type="project" value="TreeGrafter"/>
</dbReference>
<feature type="signal peptide" evidence="3">
    <location>
        <begin position="1"/>
        <end position="20"/>
    </location>
</feature>
<keyword evidence="3" id="KW-0732">Signal</keyword>
<dbReference type="RefSeq" id="WP_071471782.1">
    <property type="nucleotide sequence ID" value="NZ_MDKE01000008.1"/>
</dbReference>
<dbReference type="AlphaFoldDB" id="A0A1J4QFK2"/>
<evidence type="ECO:0000313" key="4">
    <source>
        <dbReference type="EMBL" id="OIN12922.1"/>
    </source>
</evidence>
<dbReference type="Gene3D" id="2.40.420.20">
    <property type="match status" value="1"/>
</dbReference>
<keyword evidence="1" id="KW-0813">Transport</keyword>
<evidence type="ECO:0000256" key="1">
    <source>
        <dbReference type="ARBA" id="ARBA00022448"/>
    </source>
</evidence>
<keyword evidence="5" id="KW-1185">Reference proteome</keyword>
<feature type="chain" id="PRO_5009632384" description="RND efflux pump membrane fusion protein barrel-sandwich domain-containing protein" evidence="3">
    <location>
        <begin position="21"/>
        <end position="370"/>
    </location>
</feature>
<accession>A0A1J4QFK2</accession>
<evidence type="ECO:0000313" key="5">
    <source>
        <dbReference type="Proteomes" id="UP000243073"/>
    </source>
</evidence>